<comment type="caution">
    <text evidence="1">The sequence shown here is derived from an EMBL/GenBank/DDBJ whole genome shotgun (WGS) entry which is preliminary data.</text>
</comment>
<dbReference type="Proteomes" id="UP001203761">
    <property type="component" value="Unassembled WGS sequence"/>
</dbReference>
<reference evidence="1" key="1">
    <citation type="submission" date="2022-02" db="EMBL/GenBank/DDBJ databases">
        <authorList>
            <person name="Lee M."/>
            <person name="Kim S.-J."/>
            <person name="Jung M.-Y."/>
        </authorList>
    </citation>
    <scope>NUCLEOTIDE SEQUENCE</scope>
    <source>
        <strain evidence="1">JHP9</strain>
    </source>
</reference>
<proteinExistence type="predicted"/>
<protein>
    <submittedName>
        <fullName evidence="1">Uncharacterized protein</fullName>
    </submittedName>
</protein>
<organism evidence="1 2">
    <name type="scientific">Brachybacterium equifaecis</name>
    <dbReference type="NCBI Taxonomy" id="2910770"/>
    <lineage>
        <taxon>Bacteria</taxon>
        <taxon>Bacillati</taxon>
        <taxon>Actinomycetota</taxon>
        <taxon>Actinomycetes</taxon>
        <taxon>Micrococcales</taxon>
        <taxon>Dermabacteraceae</taxon>
        <taxon>Brachybacterium</taxon>
    </lineage>
</organism>
<dbReference type="EMBL" id="JAKNCJ010000001">
    <property type="protein sequence ID" value="MCL6422594.1"/>
    <property type="molecule type" value="Genomic_DNA"/>
</dbReference>
<dbReference type="RefSeq" id="WP_249736689.1">
    <property type="nucleotide sequence ID" value="NZ_JAKNCJ010000001.1"/>
</dbReference>
<keyword evidence="2" id="KW-1185">Reference proteome</keyword>
<gene>
    <name evidence="1" type="ORF">Bequi_04205</name>
</gene>
<sequence length="58" mass="6327">MRVLGELEAFRLALGHRLEDEESQEALRFAGPATEELRSRADGRTMLAALVVPSSDSA</sequence>
<name>A0ABT0QY59_9MICO</name>
<accession>A0ABT0QY59</accession>
<evidence type="ECO:0000313" key="2">
    <source>
        <dbReference type="Proteomes" id="UP001203761"/>
    </source>
</evidence>
<evidence type="ECO:0000313" key="1">
    <source>
        <dbReference type="EMBL" id="MCL6422594.1"/>
    </source>
</evidence>